<keyword evidence="1" id="KW-0812">Transmembrane</keyword>
<dbReference type="AlphaFoldDB" id="A0A1G9S8N6"/>
<sequence length="60" mass="7086">MMSNIFEFFYMLYPLFPLLLIGFSIWGVISFLKIQRQRNIILSEIAKSLEGKSRNPEEDT</sequence>
<evidence type="ECO:0000313" key="3">
    <source>
        <dbReference type="Proteomes" id="UP000182347"/>
    </source>
</evidence>
<dbReference type="EMBL" id="FNHF01000002">
    <property type="protein sequence ID" value="SDM31155.1"/>
    <property type="molecule type" value="Genomic_DNA"/>
</dbReference>
<dbReference type="STRING" id="482461.SAMN05216244_2309"/>
<organism evidence="2 3">
    <name type="scientific">Sediminibacillus halophilus</name>
    <dbReference type="NCBI Taxonomy" id="482461"/>
    <lineage>
        <taxon>Bacteria</taxon>
        <taxon>Bacillati</taxon>
        <taxon>Bacillota</taxon>
        <taxon>Bacilli</taxon>
        <taxon>Bacillales</taxon>
        <taxon>Bacillaceae</taxon>
        <taxon>Sediminibacillus</taxon>
    </lineage>
</organism>
<feature type="transmembrane region" description="Helical" evidence="1">
    <location>
        <begin position="12"/>
        <end position="32"/>
    </location>
</feature>
<evidence type="ECO:0000313" key="2">
    <source>
        <dbReference type="EMBL" id="SDM31155.1"/>
    </source>
</evidence>
<keyword evidence="1" id="KW-1133">Transmembrane helix</keyword>
<reference evidence="3" key="1">
    <citation type="submission" date="2016-10" db="EMBL/GenBank/DDBJ databases">
        <authorList>
            <person name="Varghese N."/>
            <person name="Submissions S."/>
        </authorList>
    </citation>
    <scope>NUCLEOTIDE SEQUENCE [LARGE SCALE GENOMIC DNA]</scope>
    <source>
        <strain evidence="3">CGMCC 1.6199</strain>
    </source>
</reference>
<gene>
    <name evidence="2" type="ORF">SAMN05216244_2309</name>
</gene>
<evidence type="ECO:0000256" key="1">
    <source>
        <dbReference type="SAM" id="Phobius"/>
    </source>
</evidence>
<accession>A0A1G9S8N6</accession>
<keyword evidence="1" id="KW-0472">Membrane</keyword>
<name>A0A1G9S8N6_9BACI</name>
<protein>
    <submittedName>
        <fullName evidence="2">Uncharacterized protein</fullName>
    </submittedName>
</protein>
<proteinExistence type="predicted"/>
<keyword evidence="3" id="KW-1185">Reference proteome</keyword>
<dbReference type="Proteomes" id="UP000182347">
    <property type="component" value="Unassembled WGS sequence"/>
</dbReference>